<comment type="caution">
    <text evidence="8">The sequence shown here is derived from an EMBL/GenBank/DDBJ whole genome shotgun (WGS) entry which is preliminary data.</text>
</comment>
<evidence type="ECO:0000256" key="5">
    <source>
        <dbReference type="PIRSR" id="PIRSR606118-50"/>
    </source>
</evidence>
<evidence type="ECO:0000256" key="2">
    <source>
        <dbReference type="ARBA" id="ARBA00022908"/>
    </source>
</evidence>
<feature type="active site" description="O-(5'-phospho-DNA)-serine intermediate" evidence="5 6">
    <location>
        <position position="10"/>
    </location>
</feature>
<evidence type="ECO:0000256" key="4">
    <source>
        <dbReference type="ARBA" id="ARBA00023172"/>
    </source>
</evidence>
<keyword evidence="2" id="KW-0229">DNA integration</keyword>
<name>A0A7W3Y8F6_9LACO</name>
<keyword evidence="9" id="KW-1185">Reference proteome</keyword>
<evidence type="ECO:0000313" key="9">
    <source>
        <dbReference type="Proteomes" id="UP000518316"/>
    </source>
</evidence>
<dbReference type="PANTHER" id="PTHR30461">
    <property type="entry name" value="DNA-INVERTASE FROM LAMBDOID PROPHAGE"/>
    <property type="match status" value="1"/>
</dbReference>
<dbReference type="SMART" id="SM00857">
    <property type="entry name" value="Resolvase"/>
    <property type="match status" value="1"/>
</dbReference>
<dbReference type="InterPro" id="IPR036162">
    <property type="entry name" value="Resolvase-like_N_sf"/>
</dbReference>
<dbReference type="PROSITE" id="PS00398">
    <property type="entry name" value="RECOMBINASES_2"/>
    <property type="match status" value="1"/>
</dbReference>
<organism evidence="8 9">
    <name type="scientific">Limosilactobacillus albertensis</name>
    <dbReference type="NCBI Taxonomy" id="2759752"/>
    <lineage>
        <taxon>Bacteria</taxon>
        <taxon>Bacillati</taxon>
        <taxon>Bacillota</taxon>
        <taxon>Bacilli</taxon>
        <taxon>Lactobacillales</taxon>
        <taxon>Lactobacillaceae</taxon>
        <taxon>Limosilactobacillus</taxon>
    </lineage>
</organism>
<dbReference type="Gene3D" id="3.40.50.1390">
    <property type="entry name" value="Resolvase, N-terminal catalytic domain"/>
    <property type="match status" value="1"/>
</dbReference>
<protein>
    <submittedName>
        <fullName evidence="8">Recombinase family protein</fullName>
    </submittedName>
</protein>
<dbReference type="RefSeq" id="WP_182598018.1">
    <property type="nucleotide sequence ID" value="NZ_JACIVC010000052.1"/>
</dbReference>
<gene>
    <name evidence="8" type="ORF">H5S40_04280</name>
</gene>
<dbReference type="SUPFAM" id="SSF53041">
    <property type="entry name" value="Resolvase-like"/>
    <property type="match status" value="1"/>
</dbReference>
<dbReference type="PROSITE" id="PS00397">
    <property type="entry name" value="RECOMBINASES_1"/>
    <property type="match status" value="1"/>
</dbReference>
<dbReference type="GO" id="GO:0015074">
    <property type="term" value="P:DNA integration"/>
    <property type="evidence" value="ECO:0007669"/>
    <property type="project" value="UniProtKB-KW"/>
</dbReference>
<dbReference type="Pfam" id="PF00239">
    <property type="entry name" value="Resolvase"/>
    <property type="match status" value="1"/>
</dbReference>
<dbReference type="Proteomes" id="UP000518316">
    <property type="component" value="Unassembled WGS sequence"/>
</dbReference>
<evidence type="ECO:0000256" key="3">
    <source>
        <dbReference type="ARBA" id="ARBA00023125"/>
    </source>
</evidence>
<dbReference type="PANTHER" id="PTHR30461:SF26">
    <property type="entry name" value="RESOLVASE HOMOLOG YNEB"/>
    <property type="match status" value="1"/>
</dbReference>
<feature type="domain" description="Resolvase/invertase-type recombinase catalytic" evidence="7">
    <location>
        <begin position="2"/>
        <end position="137"/>
    </location>
</feature>
<dbReference type="InterPro" id="IPR050639">
    <property type="entry name" value="SSR_resolvase"/>
</dbReference>
<evidence type="ECO:0000259" key="7">
    <source>
        <dbReference type="PROSITE" id="PS51736"/>
    </source>
</evidence>
<dbReference type="AlphaFoldDB" id="A0A7W3Y8F6"/>
<evidence type="ECO:0000313" key="8">
    <source>
        <dbReference type="EMBL" id="MBB1069373.1"/>
    </source>
</evidence>
<dbReference type="EMBL" id="JACIVC010000052">
    <property type="protein sequence ID" value="MBB1069373.1"/>
    <property type="molecule type" value="Genomic_DNA"/>
</dbReference>
<keyword evidence="4" id="KW-0233">DNA recombination</keyword>
<dbReference type="PROSITE" id="PS51736">
    <property type="entry name" value="RECOMBINASES_3"/>
    <property type="match status" value="1"/>
</dbReference>
<evidence type="ECO:0000256" key="1">
    <source>
        <dbReference type="ARBA" id="ARBA00009913"/>
    </source>
</evidence>
<dbReference type="CDD" id="cd03768">
    <property type="entry name" value="SR_ResInv"/>
    <property type="match status" value="1"/>
</dbReference>
<dbReference type="GO" id="GO:0000150">
    <property type="term" value="F:DNA strand exchange activity"/>
    <property type="evidence" value="ECO:0007669"/>
    <property type="project" value="InterPro"/>
</dbReference>
<accession>A0A7W3Y8F6</accession>
<sequence>MMEYGYARVSTKGQSLEDQISQLRDAGVDSSNVFAEKYTGTTTNRPQFDHLTKLLKPGDVVVATKLDRLARNTREALNVLDPLMAKGVRFHILNIGVLDNSTVGKLVKTILLAVAEMERDMIVDRTMEGKRYARLHKKNYHEGRPRRLITPHYQAAYEYLINHTYKDTAKAFDISTSTLQRIKKQVEGNQTIK</sequence>
<keyword evidence="3" id="KW-0238">DNA-binding</keyword>
<reference evidence="8 9" key="1">
    <citation type="submission" date="2020-07" db="EMBL/GenBank/DDBJ databases">
        <title>Description of Limosilactobacillus balticus sp. nov., Limosilactobacillus agrestis sp. nov., Limosilactobacillus albertensis sp. nov., Limosilactobacillus rudii sp. nov., Limosilactobacillus fastidiosus sp. nov., five novel Limosilactobacillus species isolated from the vertebrate gastrointestinal tract, and proposal of 6 subspecies of Limosilactobacillus reuteri adapted to the gastrointestinal tract of specific vertebrate hosts.</title>
        <authorList>
            <person name="Li F."/>
            <person name="Cheng C."/>
            <person name="Zheng J."/>
            <person name="Quevedo R.M."/>
            <person name="Li J."/>
            <person name="Roos S."/>
            <person name="Gaenzle M.G."/>
            <person name="Walter J."/>
        </authorList>
    </citation>
    <scope>NUCLEOTIDE SEQUENCE [LARGE SCALE GENOMIC DNA]</scope>
    <source>
        <strain evidence="8 9">RRLNB_1_1</strain>
    </source>
</reference>
<comment type="similarity">
    <text evidence="1">Belongs to the site-specific recombinase resolvase family.</text>
</comment>
<evidence type="ECO:0000256" key="6">
    <source>
        <dbReference type="PROSITE-ProRule" id="PRU10137"/>
    </source>
</evidence>
<proteinExistence type="inferred from homology"/>
<dbReference type="InterPro" id="IPR006119">
    <property type="entry name" value="Resolv_N"/>
</dbReference>
<dbReference type="GO" id="GO:0003677">
    <property type="term" value="F:DNA binding"/>
    <property type="evidence" value="ECO:0007669"/>
    <property type="project" value="UniProtKB-KW"/>
</dbReference>
<dbReference type="InterPro" id="IPR006118">
    <property type="entry name" value="Recombinase_CS"/>
</dbReference>